<keyword evidence="3" id="KW-1185">Reference proteome</keyword>
<evidence type="ECO:0000256" key="1">
    <source>
        <dbReference type="SAM" id="MobiDB-lite"/>
    </source>
</evidence>
<dbReference type="AlphaFoldDB" id="C9SQ38"/>
<dbReference type="GeneID" id="9527498"/>
<gene>
    <name evidence="2" type="ORF">VDBG_07073</name>
</gene>
<protein>
    <submittedName>
        <fullName evidence="2">Uncharacterized protein</fullName>
    </submittedName>
</protein>
<reference evidence="3" key="1">
    <citation type="journal article" date="2011" name="PLoS Pathog.">
        <title>Comparative genomics yields insights into niche adaptation of plant vascular wilt pathogens.</title>
        <authorList>
            <person name="Klosterman S.J."/>
            <person name="Subbarao K.V."/>
            <person name="Kang S."/>
            <person name="Veronese P."/>
            <person name="Gold S.E."/>
            <person name="Thomma B.P.H.J."/>
            <person name="Chen Z."/>
            <person name="Henrissat B."/>
            <person name="Lee Y.-H."/>
            <person name="Park J."/>
            <person name="Garcia-Pedrajas M.D."/>
            <person name="Barbara D.J."/>
            <person name="Anchieta A."/>
            <person name="de Jonge R."/>
            <person name="Santhanam P."/>
            <person name="Maruthachalam K."/>
            <person name="Atallah Z."/>
            <person name="Amyotte S.G."/>
            <person name="Paz Z."/>
            <person name="Inderbitzin P."/>
            <person name="Hayes R.J."/>
            <person name="Heiman D.I."/>
            <person name="Young S."/>
            <person name="Zeng Q."/>
            <person name="Engels R."/>
            <person name="Galagan J."/>
            <person name="Cuomo C.A."/>
            <person name="Dobinson K.F."/>
            <person name="Ma L.-J."/>
        </authorList>
    </citation>
    <scope>NUCLEOTIDE SEQUENCE [LARGE SCALE GENOMIC DNA]</scope>
    <source>
        <strain evidence="3">VaMs.102 / ATCC MYA-4576 / FGSC 10136</strain>
    </source>
</reference>
<feature type="compositionally biased region" description="Basic and acidic residues" evidence="1">
    <location>
        <begin position="10"/>
        <end position="26"/>
    </location>
</feature>
<dbReference type="KEGG" id="val:VDBG_07073"/>
<dbReference type="HOGENOM" id="CLU_3224912_0_0_1"/>
<sequence length="44" mass="4904">MLDLENDLVSSEKHKGSGETFERSCAEEPQDDAILIAAHAQVRY</sequence>
<dbReference type="OrthoDB" id="10679022at2759"/>
<feature type="region of interest" description="Disordered" evidence="1">
    <location>
        <begin position="1"/>
        <end position="27"/>
    </location>
</feature>
<dbReference type="eggNOG" id="ENOG502RK1H">
    <property type="taxonomic scope" value="Eukaryota"/>
</dbReference>
<dbReference type="RefSeq" id="XP_003002502.1">
    <property type="nucleotide sequence ID" value="XM_003002456.1"/>
</dbReference>
<proteinExistence type="predicted"/>
<organism evidence="3">
    <name type="scientific">Verticillium alfalfae (strain VaMs.102 / ATCC MYA-4576 / FGSC 10136)</name>
    <name type="common">Verticillium wilt of alfalfa</name>
    <name type="synonym">Verticillium albo-atrum</name>
    <dbReference type="NCBI Taxonomy" id="526221"/>
    <lineage>
        <taxon>Eukaryota</taxon>
        <taxon>Fungi</taxon>
        <taxon>Dikarya</taxon>
        <taxon>Ascomycota</taxon>
        <taxon>Pezizomycotina</taxon>
        <taxon>Sordariomycetes</taxon>
        <taxon>Hypocreomycetidae</taxon>
        <taxon>Glomerellales</taxon>
        <taxon>Plectosphaerellaceae</taxon>
        <taxon>Verticillium</taxon>
    </lineage>
</organism>
<evidence type="ECO:0000313" key="3">
    <source>
        <dbReference type="Proteomes" id="UP000008698"/>
    </source>
</evidence>
<dbReference type="Proteomes" id="UP000008698">
    <property type="component" value="Unassembled WGS sequence"/>
</dbReference>
<accession>C9SQ38</accession>
<dbReference type="EMBL" id="DS985222">
    <property type="protein sequence ID" value="EEY20963.1"/>
    <property type="molecule type" value="Genomic_DNA"/>
</dbReference>
<evidence type="ECO:0000313" key="2">
    <source>
        <dbReference type="EMBL" id="EEY20963.1"/>
    </source>
</evidence>
<name>C9SQ38_VERA1</name>